<evidence type="ECO:0000313" key="7">
    <source>
        <dbReference type="Proteomes" id="UP001652442"/>
    </source>
</evidence>
<keyword evidence="3" id="KW-0274">FAD</keyword>
<comment type="cofactor">
    <cofactor evidence="1">
        <name>FAD</name>
        <dbReference type="ChEBI" id="CHEBI:57692"/>
    </cofactor>
</comment>
<evidence type="ECO:0000256" key="3">
    <source>
        <dbReference type="ARBA" id="ARBA00022827"/>
    </source>
</evidence>
<sequence>MNKIIEADVVVMGSGVAGMGAAYKLANAGGLKIAVFEKYPAQGGAVSNCPMCFCSTPDTPEAQKSAYEVLARFSNYSANMGLISKVVKYSSEFPDLFLNKLKIEAPMVVNRDPADYGNQRGYTMGHANGLDVGDIYFINGRGKGHGMALALLRLRFMLEKQGVDFYFSTPIKKIIRDEKTGKITGAVAYEKDGSPIDIKCKALVVASGGISGNIEMMKEEGVLNTKFEDAYKDGGQVLITFPDSCQDGDGQKAVWEIGGKKTGMVISADPQVPNPGVRIGPNTPWLNANQVKIITEQPYLRVNELGKRFINEEMASNHTAISTAIIENNTNMACYMIFDEDTANSLSKGVEDGYVYFIFKGVAIQNIRGQMDEAIAKGNRHMCHFDTIHEVCEYMGIHEEGLRKTLERYNKAAETGLDEDFKTNPKYIKPVREESGHIYCFRILSGGYDTLGGLAIDENANVIDKNNLPIEGLFAGGDMAAASLYGNPPSNAGGAVFGSMPIGMLAGDSAAAYVKGAL</sequence>
<dbReference type="RefSeq" id="WP_158425824.1">
    <property type="nucleotide sequence ID" value="NZ_JAOQJQ010000005.1"/>
</dbReference>
<keyword evidence="2" id="KW-0285">Flavoprotein</keyword>
<dbReference type="Proteomes" id="UP001652442">
    <property type="component" value="Unassembled WGS sequence"/>
</dbReference>
<gene>
    <name evidence="6" type="ORF">OCV88_12770</name>
</gene>
<evidence type="ECO:0000313" key="6">
    <source>
        <dbReference type="EMBL" id="MCU6763187.1"/>
    </source>
</evidence>
<name>A0ABT2TNK0_9FIRM</name>
<evidence type="ECO:0000256" key="1">
    <source>
        <dbReference type="ARBA" id="ARBA00001974"/>
    </source>
</evidence>
<dbReference type="EMBL" id="JAOQJQ010000005">
    <property type="protein sequence ID" value="MCU6763187.1"/>
    <property type="molecule type" value="Genomic_DNA"/>
</dbReference>
<proteinExistence type="predicted"/>
<dbReference type="PANTHER" id="PTHR43400">
    <property type="entry name" value="FUMARATE REDUCTASE"/>
    <property type="match status" value="1"/>
</dbReference>
<feature type="domain" description="FAD-dependent oxidoreductase 2 FAD-binding" evidence="5">
    <location>
        <begin position="8"/>
        <end position="487"/>
    </location>
</feature>
<reference evidence="6 7" key="1">
    <citation type="journal article" date="2021" name="ISME Commun">
        <title>Automated analysis of genomic sequences facilitates high-throughput and comprehensive description of bacteria.</title>
        <authorList>
            <person name="Hitch T.C.A."/>
        </authorList>
    </citation>
    <scope>NUCLEOTIDE SEQUENCE [LARGE SCALE GENOMIC DNA]</scope>
    <source>
        <strain evidence="6 7">Sanger_109</strain>
    </source>
</reference>
<dbReference type="Gene3D" id="3.90.700.10">
    <property type="entry name" value="Succinate dehydrogenase/fumarate reductase flavoprotein, catalytic domain"/>
    <property type="match status" value="1"/>
</dbReference>
<evidence type="ECO:0000256" key="2">
    <source>
        <dbReference type="ARBA" id="ARBA00022630"/>
    </source>
</evidence>
<dbReference type="Gene3D" id="3.50.50.60">
    <property type="entry name" value="FAD/NAD(P)-binding domain"/>
    <property type="match status" value="1"/>
</dbReference>
<dbReference type="Pfam" id="PF00890">
    <property type="entry name" value="FAD_binding_2"/>
    <property type="match status" value="1"/>
</dbReference>
<dbReference type="SUPFAM" id="SSF56425">
    <property type="entry name" value="Succinate dehydrogenase/fumarate reductase flavoprotein, catalytic domain"/>
    <property type="match status" value="1"/>
</dbReference>
<dbReference type="SUPFAM" id="SSF51905">
    <property type="entry name" value="FAD/NAD(P)-binding domain"/>
    <property type="match status" value="1"/>
</dbReference>
<organism evidence="6 7">
    <name type="scientific">Brotonthovivens ammoniilytica</name>
    <dbReference type="NCBI Taxonomy" id="2981725"/>
    <lineage>
        <taxon>Bacteria</taxon>
        <taxon>Bacillati</taxon>
        <taxon>Bacillota</taxon>
        <taxon>Clostridia</taxon>
        <taxon>Lachnospirales</taxon>
        <taxon>Lachnospiraceae</taxon>
        <taxon>Brotonthovivens</taxon>
    </lineage>
</organism>
<dbReference type="PRINTS" id="PR00419">
    <property type="entry name" value="ADXRDTASE"/>
</dbReference>
<keyword evidence="7" id="KW-1185">Reference proteome</keyword>
<accession>A0ABT2TNK0</accession>
<protein>
    <submittedName>
        <fullName evidence="6">FAD-binding protein</fullName>
    </submittedName>
</protein>
<dbReference type="PANTHER" id="PTHR43400:SF7">
    <property type="entry name" value="FAD-DEPENDENT OXIDOREDUCTASE 2 FAD BINDING DOMAIN-CONTAINING PROTEIN"/>
    <property type="match status" value="1"/>
</dbReference>
<dbReference type="InterPro" id="IPR027477">
    <property type="entry name" value="Succ_DH/fumarate_Rdtase_cat_sf"/>
</dbReference>
<dbReference type="InterPro" id="IPR003953">
    <property type="entry name" value="FAD-dep_OxRdtase_2_FAD-bd"/>
</dbReference>
<evidence type="ECO:0000259" key="5">
    <source>
        <dbReference type="Pfam" id="PF00890"/>
    </source>
</evidence>
<keyword evidence="4" id="KW-0560">Oxidoreductase</keyword>
<evidence type="ECO:0000256" key="4">
    <source>
        <dbReference type="ARBA" id="ARBA00023002"/>
    </source>
</evidence>
<dbReference type="InterPro" id="IPR036188">
    <property type="entry name" value="FAD/NAD-bd_sf"/>
</dbReference>
<dbReference type="InterPro" id="IPR050315">
    <property type="entry name" value="FAD-oxidoreductase_2"/>
</dbReference>
<comment type="caution">
    <text evidence="6">The sequence shown here is derived from an EMBL/GenBank/DDBJ whole genome shotgun (WGS) entry which is preliminary data.</text>
</comment>